<dbReference type="VEuPathDB" id="AmoebaDB:ACA1_282990"/>
<dbReference type="CDD" id="cd15841">
    <property type="entry name" value="SNARE_Qc"/>
    <property type="match status" value="1"/>
</dbReference>
<feature type="domain" description="T-SNARE coiled-coil homology" evidence="3">
    <location>
        <begin position="182"/>
        <end position="244"/>
    </location>
</feature>
<reference evidence="4 5" key="1">
    <citation type="journal article" date="2013" name="Genome Biol.">
        <title>Genome of Acanthamoeba castellanii highlights extensive lateral gene transfer and early evolution of tyrosine kinase signaling.</title>
        <authorList>
            <person name="Clarke M."/>
            <person name="Lohan A.J."/>
            <person name="Liu B."/>
            <person name="Lagkouvardos I."/>
            <person name="Roy S."/>
            <person name="Zafar N."/>
            <person name="Bertelli C."/>
            <person name="Schilde C."/>
            <person name="Kianianmomeni A."/>
            <person name="Burglin T.R."/>
            <person name="Frech C."/>
            <person name="Turcotte B."/>
            <person name="Kopec K.O."/>
            <person name="Synnott J.M."/>
            <person name="Choo C."/>
            <person name="Paponov I."/>
            <person name="Finkler A."/>
            <person name="Soon Heng Tan C."/>
            <person name="Hutchins A.P."/>
            <person name="Weinmeier T."/>
            <person name="Rattei T."/>
            <person name="Chu J.S."/>
            <person name="Gimenez G."/>
            <person name="Irimia M."/>
            <person name="Rigden D.J."/>
            <person name="Fitzpatrick D.A."/>
            <person name="Lorenzo-Morales J."/>
            <person name="Bateman A."/>
            <person name="Chiu C.H."/>
            <person name="Tang P."/>
            <person name="Hegemann P."/>
            <person name="Fromm H."/>
            <person name="Raoult D."/>
            <person name="Greub G."/>
            <person name="Miranda-Saavedra D."/>
            <person name="Chen N."/>
            <person name="Nash P."/>
            <person name="Ginger M.L."/>
            <person name="Horn M."/>
            <person name="Schaap P."/>
            <person name="Caler L."/>
            <person name="Loftus B."/>
        </authorList>
    </citation>
    <scope>NUCLEOTIDE SEQUENCE [LARGE SCALE GENOMIC DNA]</scope>
    <source>
        <strain evidence="4 5">Neff</strain>
    </source>
</reference>
<dbReference type="InterPro" id="IPR000727">
    <property type="entry name" value="T_SNARE_dom"/>
</dbReference>
<accession>L8H8R8</accession>
<proteinExistence type="inferred from homology"/>
<dbReference type="Gene3D" id="1.20.5.110">
    <property type="match status" value="2"/>
</dbReference>
<dbReference type="EMBL" id="KB007908">
    <property type="protein sequence ID" value="ELR21113.1"/>
    <property type="molecule type" value="Genomic_DNA"/>
</dbReference>
<evidence type="ECO:0000313" key="4">
    <source>
        <dbReference type="EMBL" id="ELR21113.1"/>
    </source>
</evidence>
<dbReference type="STRING" id="1257118.L8H8R8"/>
<dbReference type="KEGG" id="acan:ACA1_282990"/>
<organism evidence="4 5">
    <name type="scientific">Acanthamoeba castellanii (strain ATCC 30010 / Neff)</name>
    <dbReference type="NCBI Taxonomy" id="1257118"/>
    <lineage>
        <taxon>Eukaryota</taxon>
        <taxon>Amoebozoa</taxon>
        <taxon>Discosea</taxon>
        <taxon>Longamoebia</taxon>
        <taxon>Centramoebida</taxon>
        <taxon>Acanthamoebidae</taxon>
        <taxon>Acanthamoeba</taxon>
    </lineage>
</organism>
<dbReference type="Proteomes" id="UP000011083">
    <property type="component" value="Unassembled WGS sequence"/>
</dbReference>
<sequence>MDKSRRKHQALDGNAGRTPTKASSYAEERPNQLSSLYRGHEFEEELPRTKRMLRTAEESKAVATATLDQLHHQGEQLDRAEAAMERMEGDLNTADWLLRGMRSYTGALVNYFVAPPPPPEPAVTESKRRPVQRKTRSSSMNRGDIVIEEDEEWVLMASGKRVNRQPAAAMPKTEKPTPQDEWEKRREEDKDLDNVYDVVSNLKELSMEAGKEVRKQNEQLDRLNGGMDELNVKITKTNKRVKKHLKGR</sequence>
<dbReference type="PROSITE" id="PS50192">
    <property type="entry name" value="T_SNARE"/>
    <property type="match status" value="2"/>
</dbReference>
<feature type="region of interest" description="Disordered" evidence="2">
    <location>
        <begin position="1"/>
        <end position="45"/>
    </location>
</feature>
<protein>
    <recommendedName>
        <fullName evidence="3">t-SNARE coiled-coil homology domain-containing protein</fullName>
    </recommendedName>
</protein>
<evidence type="ECO:0000313" key="5">
    <source>
        <dbReference type="Proteomes" id="UP000011083"/>
    </source>
</evidence>
<keyword evidence="5" id="KW-1185">Reference proteome</keyword>
<dbReference type="PANTHER" id="PTHR19305:SF9">
    <property type="entry name" value="SYNAPTOSOMAL-ASSOCIATED PROTEIN 29"/>
    <property type="match status" value="1"/>
</dbReference>
<dbReference type="AlphaFoldDB" id="L8H8R8"/>
<gene>
    <name evidence="4" type="ORF">ACA1_282990</name>
</gene>
<dbReference type="GeneID" id="14921990"/>
<name>L8H8R8_ACACF</name>
<dbReference type="SMART" id="SM00397">
    <property type="entry name" value="t_SNARE"/>
    <property type="match status" value="2"/>
</dbReference>
<feature type="domain" description="T-SNARE coiled-coil homology" evidence="3">
    <location>
        <begin position="39"/>
        <end position="101"/>
    </location>
</feature>
<feature type="compositionally biased region" description="Basic and acidic residues" evidence="2">
    <location>
        <begin position="172"/>
        <end position="190"/>
    </location>
</feature>
<comment type="similarity">
    <text evidence="1">Belongs to the SNAP-25 family.</text>
</comment>
<dbReference type="OrthoDB" id="19261at2759"/>
<evidence type="ECO:0000259" key="3">
    <source>
        <dbReference type="PROSITE" id="PS50192"/>
    </source>
</evidence>
<evidence type="ECO:0000256" key="1">
    <source>
        <dbReference type="ARBA" id="ARBA00009480"/>
    </source>
</evidence>
<dbReference type="PANTHER" id="PTHR19305">
    <property type="entry name" value="SYNAPTOSOMAL ASSOCIATED PROTEIN"/>
    <property type="match status" value="1"/>
</dbReference>
<evidence type="ECO:0000256" key="2">
    <source>
        <dbReference type="SAM" id="MobiDB-lite"/>
    </source>
</evidence>
<dbReference type="RefSeq" id="XP_004344856.1">
    <property type="nucleotide sequence ID" value="XM_004344806.1"/>
</dbReference>
<dbReference type="OMA" id="GMIQINE"/>
<feature type="region of interest" description="Disordered" evidence="2">
    <location>
        <begin position="162"/>
        <end position="190"/>
    </location>
</feature>
<dbReference type="GO" id="GO:0005886">
    <property type="term" value="C:plasma membrane"/>
    <property type="evidence" value="ECO:0007669"/>
    <property type="project" value="TreeGrafter"/>
</dbReference>
<dbReference type="SUPFAM" id="SSF58038">
    <property type="entry name" value="SNARE fusion complex"/>
    <property type="match status" value="2"/>
</dbReference>
<feature type="region of interest" description="Disordered" evidence="2">
    <location>
        <begin position="118"/>
        <end position="140"/>
    </location>
</feature>